<comment type="caution">
    <text evidence="1">The sequence shown here is derived from an EMBL/GenBank/DDBJ whole genome shotgun (WGS) entry which is preliminary data.</text>
</comment>
<reference evidence="1 2" key="2">
    <citation type="journal article" date="2019" name="G3 (Bethesda)">
        <title>Hybrid Assembly of the Genome of the Entomopathogenic Nematode Steinernema carpocapsae Identifies the X-Chromosome.</title>
        <authorList>
            <person name="Serra L."/>
            <person name="Macchietto M."/>
            <person name="Macias-Munoz A."/>
            <person name="McGill C.J."/>
            <person name="Rodriguez I.M."/>
            <person name="Rodriguez B."/>
            <person name="Murad R."/>
            <person name="Mortazavi A."/>
        </authorList>
    </citation>
    <scope>NUCLEOTIDE SEQUENCE [LARGE SCALE GENOMIC DNA]</scope>
    <source>
        <strain evidence="1 2">ALL</strain>
    </source>
</reference>
<proteinExistence type="predicted"/>
<reference evidence="1 2" key="1">
    <citation type="journal article" date="2015" name="Genome Biol.">
        <title>Comparative genomics of Steinernema reveals deeply conserved gene regulatory networks.</title>
        <authorList>
            <person name="Dillman A.R."/>
            <person name="Macchietto M."/>
            <person name="Porter C.F."/>
            <person name="Rogers A."/>
            <person name="Williams B."/>
            <person name="Antoshechkin I."/>
            <person name="Lee M.M."/>
            <person name="Goodwin Z."/>
            <person name="Lu X."/>
            <person name="Lewis E.E."/>
            <person name="Goodrich-Blair H."/>
            <person name="Stock S.P."/>
            <person name="Adams B.J."/>
            <person name="Sternberg P.W."/>
            <person name="Mortazavi A."/>
        </authorList>
    </citation>
    <scope>NUCLEOTIDE SEQUENCE [LARGE SCALE GENOMIC DNA]</scope>
    <source>
        <strain evidence="1 2">ALL</strain>
    </source>
</reference>
<accession>A0A4U8UXI8</accession>
<sequence>MYHLVAGIVQMLGIKRHVAVQSTALFEAVADVIGIPYHSSGTPAVFASAGSNMIIFEKLVNLLEVSISRNFSKLFVWANRTSLREFFETTSSHFRSALLMLPFCELGGLTVKKELDQKWEILRHTEEADDVLHRA</sequence>
<keyword evidence="2" id="KW-1185">Reference proteome</keyword>
<dbReference type="EMBL" id="CM016762">
    <property type="protein sequence ID" value="TMS37605.1"/>
    <property type="molecule type" value="Genomic_DNA"/>
</dbReference>
<dbReference type="EMBL" id="AZBU02000001">
    <property type="protein sequence ID" value="TMS37605.1"/>
    <property type="molecule type" value="Genomic_DNA"/>
</dbReference>
<dbReference type="Proteomes" id="UP000298663">
    <property type="component" value="Chromosome X"/>
</dbReference>
<dbReference type="OrthoDB" id="5835829at2759"/>
<evidence type="ECO:0000313" key="2">
    <source>
        <dbReference type="Proteomes" id="UP000298663"/>
    </source>
</evidence>
<dbReference type="AlphaFoldDB" id="A0A4U8UXI8"/>
<organism evidence="1 2">
    <name type="scientific">Steinernema carpocapsae</name>
    <name type="common">Entomopathogenic nematode</name>
    <dbReference type="NCBI Taxonomy" id="34508"/>
    <lineage>
        <taxon>Eukaryota</taxon>
        <taxon>Metazoa</taxon>
        <taxon>Ecdysozoa</taxon>
        <taxon>Nematoda</taxon>
        <taxon>Chromadorea</taxon>
        <taxon>Rhabditida</taxon>
        <taxon>Tylenchina</taxon>
        <taxon>Panagrolaimomorpha</taxon>
        <taxon>Strongyloidoidea</taxon>
        <taxon>Steinernematidae</taxon>
        <taxon>Steinernema</taxon>
    </lineage>
</organism>
<evidence type="ECO:0000313" key="1">
    <source>
        <dbReference type="EMBL" id="TMS37605.1"/>
    </source>
</evidence>
<name>A0A4U8UXI8_STECR</name>
<gene>
    <name evidence="1" type="ORF">L596_004502</name>
</gene>
<protein>
    <submittedName>
        <fullName evidence="1">Uncharacterized protein</fullName>
    </submittedName>
</protein>